<keyword evidence="11" id="KW-0998">Cell outer membrane</keyword>
<keyword evidence="9 12" id="KW-0472">Membrane</keyword>
<dbReference type="EMBL" id="LIAE01009283">
    <property type="protein sequence ID" value="PAV70357.1"/>
    <property type="molecule type" value="Genomic_DNA"/>
</dbReference>
<comment type="subcellular location">
    <subcellularLocation>
        <location evidence="2">Cell membrane</location>
        <topology evidence="2">Multi-pass membrane protein</topology>
    </subcellularLocation>
    <subcellularLocation>
        <location evidence="1">Cell outer membrane</location>
        <topology evidence="1">Multi-pass membrane protein</topology>
    </subcellularLocation>
</comment>
<feature type="transmembrane region" description="Helical" evidence="12">
    <location>
        <begin position="624"/>
        <end position="652"/>
    </location>
</feature>
<dbReference type="Proteomes" id="UP000218231">
    <property type="component" value="Unassembled WGS sequence"/>
</dbReference>
<evidence type="ECO:0000256" key="9">
    <source>
        <dbReference type="ARBA" id="ARBA00023136"/>
    </source>
</evidence>
<evidence type="ECO:0000256" key="2">
    <source>
        <dbReference type="ARBA" id="ARBA00004651"/>
    </source>
</evidence>
<evidence type="ECO:0000256" key="1">
    <source>
        <dbReference type="ARBA" id="ARBA00004571"/>
    </source>
</evidence>
<dbReference type="AlphaFoldDB" id="A0A2A2K8R3"/>
<feature type="domain" description="TonB-dependent receptor plug" evidence="15">
    <location>
        <begin position="49"/>
        <end position="95"/>
    </location>
</feature>
<dbReference type="CDD" id="cd01347">
    <property type="entry name" value="ligand_gated_channel"/>
    <property type="match status" value="1"/>
</dbReference>
<evidence type="ECO:0000256" key="4">
    <source>
        <dbReference type="ARBA" id="ARBA00022475"/>
    </source>
</evidence>
<evidence type="ECO:0000256" key="8">
    <source>
        <dbReference type="ARBA" id="ARBA00023077"/>
    </source>
</evidence>
<dbReference type="InterPro" id="IPR039426">
    <property type="entry name" value="TonB-dep_rcpt-like"/>
</dbReference>
<name>A0A2A2K8R3_9BILA</name>
<dbReference type="InterPro" id="IPR018676">
    <property type="entry name" value="DUF2149"/>
</dbReference>
<evidence type="ECO:0000256" key="11">
    <source>
        <dbReference type="ARBA" id="ARBA00023237"/>
    </source>
</evidence>
<evidence type="ECO:0000256" key="5">
    <source>
        <dbReference type="ARBA" id="ARBA00022692"/>
    </source>
</evidence>
<evidence type="ECO:0000259" key="15">
    <source>
        <dbReference type="Pfam" id="PF07715"/>
    </source>
</evidence>
<dbReference type="PROSITE" id="PS52016">
    <property type="entry name" value="TONB_DEPENDENT_REC_3"/>
    <property type="match status" value="1"/>
</dbReference>
<feature type="transmembrane region" description="Helical" evidence="12">
    <location>
        <begin position="793"/>
        <end position="815"/>
    </location>
</feature>
<evidence type="ECO:0000256" key="10">
    <source>
        <dbReference type="ARBA" id="ARBA00023170"/>
    </source>
</evidence>
<dbReference type="GO" id="GO:0015344">
    <property type="term" value="F:siderophore uptake transmembrane transporter activity"/>
    <property type="evidence" value="ECO:0007669"/>
    <property type="project" value="TreeGrafter"/>
</dbReference>
<dbReference type="Pfam" id="PF00593">
    <property type="entry name" value="TonB_dep_Rec_b-barrel"/>
    <property type="match status" value="1"/>
</dbReference>
<dbReference type="Pfam" id="PF07715">
    <property type="entry name" value="Plug"/>
    <property type="match status" value="1"/>
</dbReference>
<dbReference type="Gene3D" id="2.170.130.10">
    <property type="entry name" value="TonB-dependent receptor, plug domain"/>
    <property type="match status" value="1"/>
</dbReference>
<gene>
    <name evidence="16" type="ORF">WR25_24350</name>
</gene>
<evidence type="ECO:0000313" key="16">
    <source>
        <dbReference type="EMBL" id="PAV70357.1"/>
    </source>
</evidence>
<dbReference type="Pfam" id="PF09919">
    <property type="entry name" value="DUF2149"/>
    <property type="match status" value="1"/>
</dbReference>
<dbReference type="OrthoDB" id="10059063at2759"/>
<dbReference type="GO" id="GO:0005886">
    <property type="term" value="C:plasma membrane"/>
    <property type="evidence" value="ECO:0007669"/>
    <property type="project" value="UniProtKB-SubCell"/>
</dbReference>
<keyword evidence="5 12" id="KW-0812">Transmembrane</keyword>
<evidence type="ECO:0000313" key="17">
    <source>
        <dbReference type="Proteomes" id="UP000218231"/>
    </source>
</evidence>
<evidence type="ECO:0000259" key="13">
    <source>
        <dbReference type="Pfam" id="PF00593"/>
    </source>
</evidence>
<keyword evidence="6" id="KW-0732">Signal</keyword>
<evidence type="ECO:0008006" key="18">
    <source>
        <dbReference type="Google" id="ProtNLM"/>
    </source>
</evidence>
<proteinExistence type="predicted"/>
<dbReference type="InterPro" id="IPR037066">
    <property type="entry name" value="Plug_dom_sf"/>
</dbReference>
<dbReference type="PANTHER" id="PTHR30069">
    <property type="entry name" value="TONB-DEPENDENT OUTER MEMBRANE RECEPTOR"/>
    <property type="match status" value="1"/>
</dbReference>
<dbReference type="SUPFAM" id="SSF56935">
    <property type="entry name" value="Porins"/>
    <property type="match status" value="1"/>
</dbReference>
<evidence type="ECO:0000256" key="12">
    <source>
        <dbReference type="SAM" id="Phobius"/>
    </source>
</evidence>
<dbReference type="Gene3D" id="2.40.170.20">
    <property type="entry name" value="TonB-dependent receptor, beta-barrel domain"/>
    <property type="match status" value="1"/>
</dbReference>
<feature type="transmembrane region" description="Helical" evidence="12">
    <location>
        <begin position="735"/>
        <end position="761"/>
    </location>
</feature>
<evidence type="ECO:0000256" key="3">
    <source>
        <dbReference type="ARBA" id="ARBA00022448"/>
    </source>
</evidence>
<comment type="caution">
    <text evidence="16">The sequence shown here is derived from an EMBL/GenBank/DDBJ whole genome shotgun (WGS) entry which is preliminary data.</text>
</comment>
<dbReference type="PANTHER" id="PTHR30069:SF29">
    <property type="entry name" value="HEMOGLOBIN AND HEMOGLOBIN-HAPTOGLOBIN-BINDING PROTEIN 1-RELATED"/>
    <property type="match status" value="1"/>
</dbReference>
<reference evidence="16 17" key="1">
    <citation type="journal article" date="2017" name="Curr. Biol.">
        <title>Genome architecture and evolution of a unichromosomal asexual nematode.</title>
        <authorList>
            <person name="Fradin H."/>
            <person name="Zegar C."/>
            <person name="Gutwein M."/>
            <person name="Lucas J."/>
            <person name="Kovtun M."/>
            <person name="Corcoran D."/>
            <person name="Baugh L.R."/>
            <person name="Kiontke K."/>
            <person name="Gunsalus K."/>
            <person name="Fitch D.H."/>
            <person name="Piano F."/>
        </authorList>
    </citation>
    <scope>NUCLEOTIDE SEQUENCE [LARGE SCALE GENOMIC DNA]</scope>
    <source>
        <strain evidence="16">PF1309</strain>
    </source>
</reference>
<keyword evidence="10" id="KW-0675">Receptor</keyword>
<accession>A0A2A2K8R3</accession>
<dbReference type="Pfam" id="PF01618">
    <property type="entry name" value="MotA_ExbB"/>
    <property type="match status" value="1"/>
</dbReference>
<evidence type="ECO:0000256" key="7">
    <source>
        <dbReference type="ARBA" id="ARBA00022989"/>
    </source>
</evidence>
<dbReference type="InterPro" id="IPR000531">
    <property type="entry name" value="Beta-barrel_TonB"/>
</dbReference>
<dbReference type="GO" id="GO:0044718">
    <property type="term" value="P:siderophore transmembrane transport"/>
    <property type="evidence" value="ECO:0007669"/>
    <property type="project" value="TreeGrafter"/>
</dbReference>
<keyword evidence="17" id="KW-1185">Reference proteome</keyword>
<organism evidence="16 17">
    <name type="scientific">Diploscapter pachys</name>
    <dbReference type="NCBI Taxonomy" id="2018661"/>
    <lineage>
        <taxon>Eukaryota</taxon>
        <taxon>Metazoa</taxon>
        <taxon>Ecdysozoa</taxon>
        <taxon>Nematoda</taxon>
        <taxon>Chromadorea</taxon>
        <taxon>Rhabditida</taxon>
        <taxon>Rhabditina</taxon>
        <taxon>Rhabditomorpha</taxon>
        <taxon>Rhabditoidea</taxon>
        <taxon>Rhabditidae</taxon>
        <taxon>Diploscapter</taxon>
    </lineage>
</organism>
<feature type="domain" description="TonB-dependent receptor-like beta-barrel" evidence="13">
    <location>
        <begin position="149"/>
        <end position="597"/>
    </location>
</feature>
<evidence type="ECO:0000259" key="14">
    <source>
        <dbReference type="Pfam" id="PF01618"/>
    </source>
</evidence>
<dbReference type="InterPro" id="IPR012910">
    <property type="entry name" value="Plug_dom"/>
</dbReference>
<keyword evidence="3" id="KW-0813">Transport</keyword>
<sequence length="888" mass="95634">MAGLTTGNAFAQKQVDDATEISGDIVVTAARTQERRQDVASAIQFTINPRTLVLVDGRPSGSTSLNTVAPESIARVEVLRGPASAVYGASAIGGVVNIITRRSSGPLSGQFTVGGGSFETIRSGVTLGGDLGGGADFDLDLGYVRQNGEFRTGDGLIRPNSDSMRASGRGRIGATLSPIVRLDSSVDFSNLDNNAPGPLSFNPQSRSANNVGRISGDTRLEITPTAHDIRVVGYGSREDYRYSEVPAAAPRYLSNYTITRYRGAQVQDTWQLFDPLRVTYGFDYQKVAATRASYLASGARRSPSAPNEERTTKAVFGEARLDLLDDRLILTAGGRYDWITVRTLATPFRLNFTPGTADFGVFNPRGGAVVKLTDTLRLHGTIGRAFVPAQAIQLAGESEEFAGRQRRVTFGNPNLQPERNTTWDAGVGYSNAWIDADVTYFDSRTRNRITTVVVSETPTLRQTSYVNSDRSRSRGIEGNVALDAGLLAGLPEGRISLTGNVTHLIESEDLLPAGATPIRNVADWTATGSLTLSDGDRLSLTGTIRTVGDRFDTDNSQGRLFTGGRGGLFTYDPFTTVDFSGRWRVTPRDTIRLEAANAFDVAYYEKGDYPMPGRTDALAAISDLLFLPVVVALIGVVAWTAIASGLFLRALIERWRGRRPARDRYRARIDAALTGDAHTDELAVEEIVARAEADAARSLNTVRFAIRVGPSLGLMGTLIPMATALSGLARGDLQLLAANMTIAFSATVVGLAVGVVAYVVAMVREGWARADLDAVRFHAERALSWQDDPLSGVANLFDISLAFIVAMVVALFSTLRVPSLMDPSSNWTMTRTTPDGRMEIVRKDGRQIKVEQVSDRTLSGNGDRLGVAYRLPDGRVVYVPEGEAGPAR</sequence>
<keyword evidence="7 12" id="KW-1133">Transmembrane helix</keyword>
<dbReference type="InterPro" id="IPR036942">
    <property type="entry name" value="Beta-barrel_TonB_sf"/>
</dbReference>
<dbReference type="InterPro" id="IPR002898">
    <property type="entry name" value="MotA_ExbB_proton_chnl"/>
</dbReference>
<keyword evidence="4" id="KW-1003">Cell membrane</keyword>
<evidence type="ECO:0000256" key="6">
    <source>
        <dbReference type="ARBA" id="ARBA00022729"/>
    </source>
</evidence>
<feature type="domain" description="MotA/TolQ/ExbB proton channel" evidence="14">
    <location>
        <begin position="676"/>
        <end position="761"/>
    </location>
</feature>
<protein>
    <recommendedName>
        <fullName evidence="18">TonB-dependent receptor plug domain-containing protein</fullName>
    </recommendedName>
</protein>
<keyword evidence="8" id="KW-0798">TonB box</keyword>